<reference evidence="10" key="1">
    <citation type="submission" date="2023-10" db="EMBL/GenBank/DDBJ databases">
        <authorList>
            <person name="Chen Y."/>
            <person name="Shah S."/>
            <person name="Dougan E. K."/>
            <person name="Thang M."/>
            <person name="Chan C."/>
        </authorList>
    </citation>
    <scope>NUCLEOTIDE SEQUENCE [LARGE SCALE GENOMIC DNA]</scope>
</reference>
<keyword evidence="11" id="KW-1185">Reference proteome</keyword>
<evidence type="ECO:0000256" key="6">
    <source>
        <dbReference type="PROSITE-ProRule" id="PRU00283"/>
    </source>
</evidence>
<accession>A0ABN9Q7D0</accession>
<feature type="binding site" evidence="6">
    <location>
        <begin position="105"/>
        <end position="112"/>
    </location>
    <ligand>
        <name>ATP</name>
        <dbReference type="ChEBI" id="CHEBI:30616"/>
    </ligand>
</feature>
<keyword evidence="1 7" id="KW-0493">Microtubule</keyword>
<protein>
    <recommendedName>
        <fullName evidence="7">Kinesin-like protein</fullName>
    </recommendedName>
</protein>
<dbReference type="PANTHER" id="PTHR47968">
    <property type="entry name" value="CENTROMERE PROTEIN E"/>
    <property type="match status" value="1"/>
</dbReference>
<keyword evidence="2 6" id="KW-0547">Nucleotide-binding</keyword>
<evidence type="ECO:0000256" key="7">
    <source>
        <dbReference type="RuleBase" id="RU000394"/>
    </source>
</evidence>
<name>A0ABN9Q7D0_9DINO</name>
<keyword evidence="4" id="KW-0175">Coiled coil</keyword>
<feature type="domain" description="Kinesin motor" evidence="9">
    <location>
        <begin position="5"/>
        <end position="343"/>
    </location>
</feature>
<evidence type="ECO:0000256" key="4">
    <source>
        <dbReference type="ARBA" id="ARBA00023054"/>
    </source>
</evidence>
<dbReference type="InterPro" id="IPR027417">
    <property type="entry name" value="P-loop_NTPase"/>
</dbReference>
<dbReference type="SMART" id="SM00129">
    <property type="entry name" value="KISc"/>
    <property type="match status" value="1"/>
</dbReference>
<dbReference type="Gene3D" id="3.40.850.10">
    <property type="entry name" value="Kinesin motor domain"/>
    <property type="match status" value="1"/>
</dbReference>
<dbReference type="PRINTS" id="PR00380">
    <property type="entry name" value="KINESINHEAVY"/>
</dbReference>
<dbReference type="SUPFAM" id="SSF52540">
    <property type="entry name" value="P-loop containing nucleoside triphosphate hydrolases"/>
    <property type="match status" value="1"/>
</dbReference>
<evidence type="ECO:0000313" key="11">
    <source>
        <dbReference type="Proteomes" id="UP001189429"/>
    </source>
</evidence>
<proteinExistence type="inferred from homology"/>
<evidence type="ECO:0000256" key="3">
    <source>
        <dbReference type="ARBA" id="ARBA00022840"/>
    </source>
</evidence>
<comment type="similarity">
    <text evidence="6 7">Belongs to the TRAFAC class myosin-kinesin ATPase superfamily. Kinesin family.</text>
</comment>
<feature type="compositionally biased region" description="Basic and acidic residues" evidence="8">
    <location>
        <begin position="713"/>
        <end position="728"/>
    </location>
</feature>
<evidence type="ECO:0000256" key="2">
    <source>
        <dbReference type="ARBA" id="ARBA00022741"/>
    </source>
</evidence>
<dbReference type="PROSITE" id="PS50067">
    <property type="entry name" value="KINESIN_MOTOR_2"/>
    <property type="match status" value="1"/>
</dbReference>
<organism evidence="10 11">
    <name type="scientific">Prorocentrum cordatum</name>
    <dbReference type="NCBI Taxonomy" id="2364126"/>
    <lineage>
        <taxon>Eukaryota</taxon>
        <taxon>Sar</taxon>
        <taxon>Alveolata</taxon>
        <taxon>Dinophyceae</taxon>
        <taxon>Prorocentrales</taxon>
        <taxon>Prorocentraceae</taxon>
        <taxon>Prorocentrum</taxon>
    </lineage>
</organism>
<dbReference type="PANTHER" id="PTHR47968:SF13">
    <property type="entry name" value="KINESIN-LIKE PROTEIN KIF19 ISOFORM X1"/>
    <property type="match status" value="1"/>
</dbReference>
<dbReference type="EMBL" id="CAUYUJ010002068">
    <property type="protein sequence ID" value="CAK0799012.1"/>
    <property type="molecule type" value="Genomic_DNA"/>
</dbReference>
<feature type="region of interest" description="Disordered" evidence="8">
    <location>
        <begin position="712"/>
        <end position="752"/>
    </location>
</feature>
<evidence type="ECO:0000259" key="9">
    <source>
        <dbReference type="PROSITE" id="PS50067"/>
    </source>
</evidence>
<evidence type="ECO:0000256" key="8">
    <source>
        <dbReference type="SAM" id="MobiDB-lite"/>
    </source>
</evidence>
<dbReference type="InterPro" id="IPR019821">
    <property type="entry name" value="Kinesin_motor_CS"/>
</dbReference>
<dbReference type="Pfam" id="PF00225">
    <property type="entry name" value="Kinesin"/>
    <property type="match status" value="1"/>
</dbReference>
<comment type="caution">
    <text evidence="10">The sequence shown here is derived from an EMBL/GenBank/DDBJ whole genome shotgun (WGS) entry which is preliminary data.</text>
</comment>
<dbReference type="Proteomes" id="UP001189429">
    <property type="component" value="Unassembled WGS sequence"/>
</dbReference>
<evidence type="ECO:0000313" key="10">
    <source>
        <dbReference type="EMBL" id="CAK0799012.1"/>
    </source>
</evidence>
<dbReference type="InterPro" id="IPR027640">
    <property type="entry name" value="Kinesin-like_fam"/>
</dbReference>
<dbReference type="InterPro" id="IPR001752">
    <property type="entry name" value="Kinesin_motor_dom"/>
</dbReference>
<evidence type="ECO:0000256" key="1">
    <source>
        <dbReference type="ARBA" id="ARBA00022701"/>
    </source>
</evidence>
<gene>
    <name evidence="10" type="ORF">PCOR1329_LOCUS7610</name>
</gene>
<dbReference type="InterPro" id="IPR036961">
    <property type="entry name" value="Kinesin_motor_dom_sf"/>
</dbReference>
<sequence>MVAKAVSVAVRCRSVLPHDKDQRVCVQAVGDRGVECLDPEQLHAELRAKHGRQDYLKEKHNRERAYTFDAVFGPAATNADVFRKLAKPLIPEVIAGKHATCFAYGQTGSGKTHTMLGRQGEAGMVEQALHDLLEQAVRASARVAVTFVEVYNEQIRDLLHPKCQVLDLRDDPLRGPCLVGVQEEAASTPEAVMSLVRAGNARRTEETTAANPVSSRSHAVLQLEVESFLPPRLEGGPQRRRAAKLSLVDLAGSERAANTGNKGARLREGAMINRSLLALANCITALTRKGAYVNYRDSKLTRMLKDSLSGNCYTVMAAHVSPSIAAFEETINTLKYAHRACEIRGLGGGVRANVCEVAEKYADRLSPCLEASRRLQQQVARFAPPSRKFAPPSRAPPGRVATAAAAEVPVSSAGAASRAVELAEELEMTRVKVMSKLRNHIRIEQTALELDQQNKMNEIELSKLELDVVLGNGDATRVAKAGPQLEGQPSGSANVKGQLKLLKMHGALRGAIRKNAAQRDQLEKHSLHSVPYSGGEEEAKLISLLADVKEVLEGGSKHAIASDVERRLLQAQQAMSLIEIEKVEAEQGAIVMEAAARQHEQALRQQQLQLDMHTKALAIAGTLFAAKGLTEEWHAALGPLVQLLPAQHRAQGAPSLDELIAEISEPVGSPEASPRGSARETPAEEAFDAVQGIEDGFGEMRKTLGQSLKLQRLHADASPEDAQRRRPSDEEDSLELLTLLPGAGDSDDEDGD</sequence>
<evidence type="ECO:0000256" key="5">
    <source>
        <dbReference type="ARBA" id="ARBA00023175"/>
    </source>
</evidence>
<dbReference type="PROSITE" id="PS00411">
    <property type="entry name" value="KINESIN_MOTOR_1"/>
    <property type="match status" value="1"/>
</dbReference>
<keyword evidence="5 6" id="KW-0505">Motor protein</keyword>
<keyword evidence="3 6" id="KW-0067">ATP-binding</keyword>